<protein>
    <submittedName>
        <fullName evidence="1">Protein ZBED8</fullName>
    </submittedName>
</protein>
<dbReference type="AlphaFoldDB" id="A0A9Q1BYA4"/>
<dbReference type="Proteomes" id="UP001152320">
    <property type="component" value="Chromosome 10"/>
</dbReference>
<reference evidence="1" key="1">
    <citation type="submission" date="2021-10" db="EMBL/GenBank/DDBJ databases">
        <title>Tropical sea cucumber genome reveals ecological adaptation and Cuvierian tubules defense mechanism.</title>
        <authorList>
            <person name="Chen T."/>
        </authorList>
    </citation>
    <scope>NUCLEOTIDE SEQUENCE</scope>
    <source>
        <strain evidence="1">Nanhai2018</strain>
        <tissue evidence="1">Muscle</tissue>
    </source>
</reference>
<keyword evidence="2" id="KW-1185">Reference proteome</keyword>
<proteinExistence type="predicted"/>
<dbReference type="PANTHER" id="PTHR45913">
    <property type="entry name" value="EPM2A-INTERACTING PROTEIN 1"/>
    <property type="match status" value="1"/>
</dbReference>
<dbReference type="PANTHER" id="PTHR45913:SF22">
    <property type="entry name" value="SCAN BOX DOMAIN-CONTAINING PROTEIN"/>
    <property type="match status" value="1"/>
</dbReference>
<evidence type="ECO:0000313" key="2">
    <source>
        <dbReference type="Proteomes" id="UP001152320"/>
    </source>
</evidence>
<name>A0A9Q1BYA4_HOLLE</name>
<gene>
    <name evidence="1" type="ORF">HOLleu_22290</name>
</gene>
<comment type="caution">
    <text evidence="1">The sequence shown here is derived from an EMBL/GenBank/DDBJ whole genome shotgun (WGS) entry which is preliminary data.</text>
</comment>
<accession>A0A9Q1BYA4</accession>
<organism evidence="1 2">
    <name type="scientific">Holothuria leucospilota</name>
    <name type="common">Black long sea cucumber</name>
    <name type="synonym">Mertensiothuria leucospilota</name>
    <dbReference type="NCBI Taxonomy" id="206669"/>
    <lineage>
        <taxon>Eukaryota</taxon>
        <taxon>Metazoa</taxon>
        <taxon>Echinodermata</taxon>
        <taxon>Eleutherozoa</taxon>
        <taxon>Echinozoa</taxon>
        <taxon>Holothuroidea</taxon>
        <taxon>Aspidochirotacea</taxon>
        <taxon>Aspidochirotida</taxon>
        <taxon>Holothuriidae</taxon>
        <taxon>Holothuria</taxon>
    </lineage>
</organism>
<dbReference type="OrthoDB" id="1101576at2759"/>
<dbReference type="EMBL" id="JAIZAY010000010">
    <property type="protein sequence ID" value="KAJ8035156.1"/>
    <property type="molecule type" value="Genomic_DNA"/>
</dbReference>
<sequence length="84" mass="9179">MLKASQQRMDRGLEASYELLLLIAMSGKPHSIGKNLIKPAVEVAIKIVMGKDPNPELSSTALSNDSVARRIDKMSTDVEDKKVV</sequence>
<evidence type="ECO:0000313" key="1">
    <source>
        <dbReference type="EMBL" id="KAJ8035156.1"/>
    </source>
</evidence>